<dbReference type="SMART" id="SM00382">
    <property type="entry name" value="AAA"/>
    <property type="match status" value="1"/>
</dbReference>
<evidence type="ECO:0000256" key="2">
    <source>
        <dbReference type="ARBA" id="ARBA00005417"/>
    </source>
</evidence>
<organism evidence="12 13">
    <name type="scientific">Candidatus Campylobacter infans</name>
    <dbReference type="NCBI Taxonomy" id="2561898"/>
    <lineage>
        <taxon>Bacteria</taxon>
        <taxon>Pseudomonadati</taxon>
        <taxon>Campylobacterota</taxon>
        <taxon>Epsilonproteobacteria</taxon>
        <taxon>Campylobacterales</taxon>
        <taxon>Campylobacteraceae</taxon>
        <taxon>Campylobacter</taxon>
    </lineage>
</organism>
<evidence type="ECO:0000256" key="4">
    <source>
        <dbReference type="ARBA" id="ARBA00022448"/>
    </source>
</evidence>
<dbReference type="InterPro" id="IPR045865">
    <property type="entry name" value="ACT-like_dom_sf"/>
</dbReference>
<evidence type="ECO:0000256" key="9">
    <source>
        <dbReference type="ARBA" id="ARBA00022970"/>
    </source>
</evidence>
<dbReference type="AlphaFoldDB" id="A0A7H9CGZ6"/>
<evidence type="ECO:0000256" key="10">
    <source>
        <dbReference type="ARBA" id="ARBA00023136"/>
    </source>
</evidence>
<dbReference type="GO" id="GO:0016887">
    <property type="term" value="F:ATP hydrolysis activity"/>
    <property type="evidence" value="ECO:0007669"/>
    <property type="project" value="InterPro"/>
</dbReference>
<dbReference type="KEGG" id="cinf:CINF_0843"/>
<protein>
    <recommendedName>
        <fullName evidence="3">Cell division ATP-binding protein FtsE</fullName>
    </recommendedName>
</protein>
<accession>A0A7H9CGZ6</accession>
<evidence type="ECO:0000256" key="3">
    <source>
        <dbReference type="ARBA" id="ARBA00020019"/>
    </source>
</evidence>
<comment type="function">
    <text evidence="1">Part of the ABC transporter FtsEX involved in cellular division. Important for assembly or stability of the septal ring.</text>
</comment>
<keyword evidence="13" id="KW-1185">Reference proteome</keyword>
<dbReference type="InterPro" id="IPR050086">
    <property type="entry name" value="MetN_ABC_transporter-like"/>
</dbReference>
<dbReference type="GO" id="GO:0005886">
    <property type="term" value="C:plasma membrane"/>
    <property type="evidence" value="ECO:0007669"/>
    <property type="project" value="UniProtKB-ARBA"/>
</dbReference>
<dbReference type="PANTHER" id="PTHR43166">
    <property type="entry name" value="AMINO ACID IMPORT ATP-BINDING PROTEIN"/>
    <property type="match status" value="1"/>
</dbReference>
<dbReference type="Gene3D" id="3.30.70.260">
    <property type="match status" value="1"/>
</dbReference>
<dbReference type="InterPro" id="IPR041701">
    <property type="entry name" value="MetN_ABC"/>
</dbReference>
<dbReference type="SMART" id="SM00930">
    <property type="entry name" value="NIL"/>
    <property type="match status" value="1"/>
</dbReference>
<evidence type="ECO:0000259" key="11">
    <source>
        <dbReference type="PROSITE" id="PS50893"/>
    </source>
</evidence>
<dbReference type="GO" id="GO:0005524">
    <property type="term" value="F:ATP binding"/>
    <property type="evidence" value="ECO:0007669"/>
    <property type="project" value="UniProtKB-KW"/>
</dbReference>
<gene>
    <name evidence="12" type="primary">metN</name>
    <name evidence="12" type="ORF">CINF_0843</name>
</gene>
<keyword evidence="9" id="KW-0029">Amino-acid transport</keyword>
<dbReference type="PROSITE" id="PS00211">
    <property type="entry name" value="ABC_TRANSPORTER_1"/>
    <property type="match status" value="1"/>
</dbReference>
<dbReference type="PROSITE" id="PS50893">
    <property type="entry name" value="ABC_TRANSPORTER_2"/>
    <property type="match status" value="1"/>
</dbReference>
<evidence type="ECO:0000313" key="12">
    <source>
        <dbReference type="EMBL" id="QLI05356.1"/>
    </source>
</evidence>
<keyword evidence="10" id="KW-0472">Membrane</keyword>
<dbReference type="Proteomes" id="UP000509414">
    <property type="component" value="Chromosome"/>
</dbReference>
<dbReference type="CDD" id="cd03258">
    <property type="entry name" value="ABC_MetN_methionine_transporter"/>
    <property type="match status" value="1"/>
</dbReference>
<dbReference type="InterPro" id="IPR018449">
    <property type="entry name" value="NIL_domain"/>
</dbReference>
<keyword evidence="7 12" id="KW-0067">ATP-binding</keyword>
<dbReference type="RefSeq" id="WP_179975861.1">
    <property type="nucleotide sequence ID" value="NZ_CP049075.1"/>
</dbReference>
<reference evidence="12 13" key="1">
    <citation type="submission" date="2020-02" db="EMBL/GenBank/DDBJ databases">
        <title>Complete genome sequence of the novel Campylobacter species Candidatus Campylobacter infans.</title>
        <authorList>
            <person name="Duim B."/>
            <person name="Zomer A."/>
            <person name="van der Graaf L."/>
            <person name="Wagenaar J."/>
        </authorList>
    </citation>
    <scope>NUCLEOTIDE SEQUENCE [LARGE SCALE GENOMIC DNA]</scope>
    <source>
        <strain evidence="12 13">19S00001</strain>
    </source>
</reference>
<dbReference type="Pfam" id="PF09383">
    <property type="entry name" value="NIL"/>
    <property type="match status" value="1"/>
</dbReference>
<evidence type="ECO:0000256" key="5">
    <source>
        <dbReference type="ARBA" id="ARBA00022475"/>
    </source>
</evidence>
<sequence length="318" mass="35366">MIKIQNLSKNYGTNKVLDNINIHIKQGEIFAFLGHSGAGKSTLLRCINGLESYDDGSLKVDYKEVSALNKNELREFRKNIGMIFQHFALMSQKTAAQNIATPLEFWGYDKKAIASRVGELLELVGLSNKADFYPSQLSGGQKQRIAIARALALKPKILLSDEATSALDPNTTKQILSLLKQINEELGITIVLVTHEMDALKAISNRAALLSAGQVIANDDITELFLHPNEKMREFLGDDEILPLSGVNIRLYFRPNNANRAVITSMARELGIDFNIVWGKLERLDKLVLGSLVINIQKVDLTRVQEYLTKAGVIYELA</sequence>
<evidence type="ECO:0000256" key="6">
    <source>
        <dbReference type="ARBA" id="ARBA00022741"/>
    </source>
</evidence>
<evidence type="ECO:0000256" key="1">
    <source>
        <dbReference type="ARBA" id="ARBA00002579"/>
    </source>
</evidence>
<dbReference type="FunFam" id="3.40.50.300:FF:000056">
    <property type="entry name" value="Cell division ATP-binding protein FtsE"/>
    <property type="match status" value="1"/>
</dbReference>
<evidence type="ECO:0000256" key="7">
    <source>
        <dbReference type="ARBA" id="ARBA00022840"/>
    </source>
</evidence>
<dbReference type="InterPro" id="IPR017871">
    <property type="entry name" value="ABC_transporter-like_CS"/>
</dbReference>
<comment type="similarity">
    <text evidence="2">Belongs to the ABC transporter superfamily.</text>
</comment>
<evidence type="ECO:0000256" key="8">
    <source>
        <dbReference type="ARBA" id="ARBA00022967"/>
    </source>
</evidence>
<dbReference type="Gene3D" id="3.40.50.300">
    <property type="entry name" value="P-loop containing nucleotide triphosphate hydrolases"/>
    <property type="match status" value="1"/>
</dbReference>
<proteinExistence type="inferred from homology"/>
<keyword evidence="4" id="KW-0813">Transport</keyword>
<dbReference type="PANTHER" id="PTHR43166:SF30">
    <property type="entry name" value="METHIONINE IMPORT ATP-BINDING PROTEIN METN"/>
    <property type="match status" value="1"/>
</dbReference>
<keyword evidence="8" id="KW-1278">Translocase</keyword>
<dbReference type="InterPro" id="IPR003439">
    <property type="entry name" value="ABC_transporter-like_ATP-bd"/>
</dbReference>
<dbReference type="GO" id="GO:0006865">
    <property type="term" value="P:amino acid transport"/>
    <property type="evidence" value="ECO:0007669"/>
    <property type="project" value="UniProtKB-KW"/>
</dbReference>
<keyword evidence="6" id="KW-0547">Nucleotide-binding</keyword>
<evidence type="ECO:0000313" key="13">
    <source>
        <dbReference type="Proteomes" id="UP000509414"/>
    </source>
</evidence>
<dbReference type="Pfam" id="PF00005">
    <property type="entry name" value="ABC_tran"/>
    <property type="match status" value="1"/>
</dbReference>
<dbReference type="SUPFAM" id="SSF52540">
    <property type="entry name" value="P-loop containing nucleoside triphosphate hydrolases"/>
    <property type="match status" value="1"/>
</dbReference>
<dbReference type="SUPFAM" id="SSF55021">
    <property type="entry name" value="ACT-like"/>
    <property type="match status" value="1"/>
</dbReference>
<keyword evidence="5" id="KW-1003">Cell membrane</keyword>
<dbReference type="EMBL" id="CP049075">
    <property type="protein sequence ID" value="QLI05356.1"/>
    <property type="molecule type" value="Genomic_DNA"/>
</dbReference>
<dbReference type="InterPro" id="IPR027417">
    <property type="entry name" value="P-loop_NTPase"/>
</dbReference>
<feature type="domain" description="ABC transporter" evidence="11">
    <location>
        <begin position="2"/>
        <end position="237"/>
    </location>
</feature>
<dbReference type="InterPro" id="IPR003593">
    <property type="entry name" value="AAA+_ATPase"/>
</dbReference>
<name>A0A7H9CGZ6_9BACT</name>